<name>A0A1I8HJ94_9PLAT</name>
<dbReference type="WBParaSite" id="maker-uti_cns_0006402-snap-gene-0.5-mRNA-1">
    <property type="protein sequence ID" value="maker-uti_cns_0006402-snap-gene-0.5-mRNA-1"/>
    <property type="gene ID" value="maker-uti_cns_0006402-snap-gene-0.5"/>
</dbReference>
<reference evidence="3" key="1">
    <citation type="submission" date="2016-11" db="UniProtKB">
        <authorList>
            <consortium name="WormBaseParasite"/>
        </authorList>
    </citation>
    <scope>IDENTIFICATION</scope>
</reference>
<evidence type="ECO:0000313" key="2">
    <source>
        <dbReference type="Proteomes" id="UP000095280"/>
    </source>
</evidence>
<keyword evidence="2" id="KW-1185">Reference proteome</keyword>
<proteinExistence type="predicted"/>
<evidence type="ECO:0000256" key="1">
    <source>
        <dbReference type="SAM" id="MobiDB-lite"/>
    </source>
</evidence>
<organism evidence="2 3">
    <name type="scientific">Macrostomum lignano</name>
    <dbReference type="NCBI Taxonomy" id="282301"/>
    <lineage>
        <taxon>Eukaryota</taxon>
        <taxon>Metazoa</taxon>
        <taxon>Spiralia</taxon>
        <taxon>Lophotrochozoa</taxon>
        <taxon>Platyhelminthes</taxon>
        <taxon>Rhabditophora</taxon>
        <taxon>Macrostomorpha</taxon>
        <taxon>Macrostomida</taxon>
        <taxon>Macrostomidae</taxon>
        <taxon>Macrostomum</taxon>
    </lineage>
</organism>
<evidence type="ECO:0000313" key="3">
    <source>
        <dbReference type="WBParaSite" id="maker-uti_cns_0006402-snap-gene-0.5-mRNA-1"/>
    </source>
</evidence>
<feature type="compositionally biased region" description="Low complexity" evidence="1">
    <location>
        <begin position="119"/>
        <end position="133"/>
    </location>
</feature>
<feature type="region of interest" description="Disordered" evidence="1">
    <location>
        <begin position="114"/>
        <end position="135"/>
    </location>
</feature>
<protein>
    <submittedName>
        <fullName evidence="3">RBPJ-interacting and tubulin-associated protein</fullName>
    </submittedName>
</protein>
<dbReference type="AlphaFoldDB" id="A0A1I8HJ94"/>
<dbReference type="Proteomes" id="UP000095280">
    <property type="component" value="Unplaced"/>
</dbReference>
<sequence length="172" mass="18933">NAPPRPSTSTANDFAPSSRRSTASWASSFAAGIRWMDRAAYSCRAPSRTHHRLHGGLAVRWVPDQRVHGPPGPGQGRSGWAIEGSPSAKIKWSFWEPFQSQPEHTLALANSEPHELVGSPTRPTFPPTSFASPKVDRSCDEPYFLPTLDATTPLARTRWPLHAKRTSPCSKR</sequence>
<accession>A0A1I8HJ94</accession>
<feature type="region of interest" description="Disordered" evidence="1">
    <location>
        <begin position="1"/>
        <end position="22"/>
    </location>
</feature>